<evidence type="ECO:0000259" key="2">
    <source>
        <dbReference type="Pfam" id="PF01841"/>
    </source>
</evidence>
<feature type="chain" id="PRO_5025482386" evidence="1">
    <location>
        <begin position="34"/>
        <end position="654"/>
    </location>
</feature>
<dbReference type="Pfam" id="PF12969">
    <property type="entry name" value="DUF3857"/>
    <property type="match status" value="1"/>
</dbReference>
<evidence type="ECO:0000313" key="4">
    <source>
        <dbReference type="EMBL" id="QHT70927.1"/>
    </source>
</evidence>
<evidence type="ECO:0000313" key="5">
    <source>
        <dbReference type="Proteomes" id="UP000480178"/>
    </source>
</evidence>
<feature type="signal peptide" evidence="1">
    <location>
        <begin position="1"/>
        <end position="33"/>
    </location>
</feature>
<protein>
    <submittedName>
        <fullName evidence="4">DUF3857 domain-containing protein</fullName>
    </submittedName>
</protein>
<sequence>MISTFFCLHNRVYRTFFALLLTVSFTQSGLAQSQGPPMKWGKVSDRDLALKFVDYDSAATAVVLNDYGTITFTYGSHIVIQRHTRIKILDRKALDRANITLPYYVGNELEKITDIKAQTINVNAQGKTTFHELSDKQVFDIKINENWQEKRFTLPSVSEGSIIEYKYTTLSKNFSFLDAWVFQHDIPTLHSELLASIGQDLDYRLLLQGVRLLHKYSEKNSNRWMLDNLPALIDEPFTANYMDYAEKIRFQLAGYYKSKDGIGGGLEYVTTMTTWEKLAQEVLEDQDYSSYLNRRNVASKIIEKINTSESTDRVQQIYDYVKNNIRWNGLYRIYPKKSIAELLETKEGSSVEINLLLTLLLSEAGFTANPVLVSTREHGKPQRTYPLRSQFNHVIVHVLVGDKTYLLNATDPLRSYKILDKEDLNIAGFLLDKNQPRWIEIKPTIETRDVIVMTADLSDIKNPTYQADVNFKGYSSLDHKKAFLKLGKDAYIKKQTTASLTDYTLTNFSPSPVEDAEQDFRTVYQFTSDQIDPDAKMLYIKPVLLHSFQENPYKQVDRRLPVEHDYQVGFNYILNMKIPAGYQVQELPKSILVRLPENKGDFKYDIKHSGQQIQLSTSVTIKPFLQPADYFLYLKEFHNQVMAKFNEFIVLQKQ</sequence>
<dbReference type="AlphaFoldDB" id="A0A6C0GSJ6"/>
<evidence type="ECO:0000259" key="3">
    <source>
        <dbReference type="Pfam" id="PF12969"/>
    </source>
</evidence>
<dbReference type="InterPro" id="IPR002931">
    <property type="entry name" value="Transglutaminase-like"/>
</dbReference>
<organism evidence="4 5">
    <name type="scientific">Rhodocytophaga rosea</name>
    <dbReference type="NCBI Taxonomy" id="2704465"/>
    <lineage>
        <taxon>Bacteria</taxon>
        <taxon>Pseudomonadati</taxon>
        <taxon>Bacteroidota</taxon>
        <taxon>Cytophagia</taxon>
        <taxon>Cytophagales</taxon>
        <taxon>Rhodocytophagaceae</taxon>
        <taxon>Rhodocytophaga</taxon>
    </lineage>
</organism>
<dbReference type="RefSeq" id="WP_162446871.1">
    <property type="nucleotide sequence ID" value="NZ_CP048222.1"/>
</dbReference>
<reference evidence="4 5" key="1">
    <citation type="submission" date="2020-01" db="EMBL/GenBank/DDBJ databases">
        <authorList>
            <person name="Kim M.K."/>
        </authorList>
    </citation>
    <scope>NUCLEOTIDE SEQUENCE [LARGE SCALE GENOMIC DNA]</scope>
    <source>
        <strain evidence="4 5">172606-1</strain>
    </source>
</reference>
<dbReference type="EMBL" id="CP048222">
    <property type="protein sequence ID" value="QHT70927.1"/>
    <property type="molecule type" value="Genomic_DNA"/>
</dbReference>
<dbReference type="Gene3D" id="3.10.620.30">
    <property type="match status" value="1"/>
</dbReference>
<accession>A0A6C0GSJ6</accession>
<dbReference type="Pfam" id="PF01841">
    <property type="entry name" value="Transglut_core"/>
    <property type="match status" value="1"/>
</dbReference>
<feature type="domain" description="DUF3857" evidence="3">
    <location>
        <begin position="80"/>
        <end position="231"/>
    </location>
</feature>
<gene>
    <name evidence="4" type="ORF">GXP67_31910</name>
</gene>
<name>A0A6C0GSJ6_9BACT</name>
<dbReference type="InterPro" id="IPR024618">
    <property type="entry name" value="DUF3857"/>
</dbReference>
<dbReference type="InterPro" id="IPR038765">
    <property type="entry name" value="Papain-like_cys_pep_sf"/>
</dbReference>
<dbReference type="Proteomes" id="UP000480178">
    <property type="component" value="Chromosome"/>
</dbReference>
<dbReference type="SUPFAM" id="SSF54001">
    <property type="entry name" value="Cysteine proteinases"/>
    <property type="match status" value="1"/>
</dbReference>
<keyword evidence="1" id="KW-0732">Signal</keyword>
<evidence type="ECO:0000256" key="1">
    <source>
        <dbReference type="SAM" id="SignalP"/>
    </source>
</evidence>
<keyword evidence="5" id="KW-1185">Reference proteome</keyword>
<proteinExistence type="predicted"/>
<feature type="domain" description="Transglutaminase-like" evidence="2">
    <location>
        <begin position="299"/>
        <end position="403"/>
    </location>
</feature>
<dbReference type="KEGG" id="rhoz:GXP67_31910"/>
<dbReference type="Gene3D" id="2.60.40.3140">
    <property type="match status" value="1"/>
</dbReference>
<dbReference type="Gene3D" id="2.60.120.1130">
    <property type="match status" value="1"/>
</dbReference>